<feature type="compositionally biased region" description="Low complexity" evidence="1">
    <location>
        <begin position="107"/>
        <end position="118"/>
    </location>
</feature>
<dbReference type="SUPFAM" id="SSF53098">
    <property type="entry name" value="Ribonuclease H-like"/>
    <property type="match status" value="1"/>
</dbReference>
<accession>A0A2Z6MPY9</accession>
<evidence type="ECO:0000313" key="4">
    <source>
        <dbReference type="EMBL" id="GAU31773.1"/>
    </source>
</evidence>
<dbReference type="InterPro" id="IPR012337">
    <property type="entry name" value="RNaseH-like_sf"/>
</dbReference>
<dbReference type="Pfam" id="PF05699">
    <property type="entry name" value="Dimer_Tnp_hAT"/>
    <property type="match status" value="1"/>
</dbReference>
<dbReference type="Proteomes" id="UP000242715">
    <property type="component" value="Unassembled WGS sequence"/>
</dbReference>
<name>A0A2Z6MPY9_TRISU</name>
<evidence type="ECO:0000313" key="5">
    <source>
        <dbReference type="Proteomes" id="UP000242715"/>
    </source>
</evidence>
<feature type="domain" description="HAT C-terminal dimerisation" evidence="3">
    <location>
        <begin position="419"/>
        <end position="465"/>
    </location>
</feature>
<dbReference type="EMBL" id="DF973468">
    <property type="protein sequence ID" value="GAU31773.1"/>
    <property type="molecule type" value="Genomic_DNA"/>
</dbReference>
<organism evidence="4 5">
    <name type="scientific">Trifolium subterraneum</name>
    <name type="common">Subterranean clover</name>
    <dbReference type="NCBI Taxonomy" id="3900"/>
    <lineage>
        <taxon>Eukaryota</taxon>
        <taxon>Viridiplantae</taxon>
        <taxon>Streptophyta</taxon>
        <taxon>Embryophyta</taxon>
        <taxon>Tracheophyta</taxon>
        <taxon>Spermatophyta</taxon>
        <taxon>Magnoliopsida</taxon>
        <taxon>eudicotyledons</taxon>
        <taxon>Gunneridae</taxon>
        <taxon>Pentapetalae</taxon>
        <taxon>rosids</taxon>
        <taxon>fabids</taxon>
        <taxon>Fabales</taxon>
        <taxon>Fabaceae</taxon>
        <taxon>Papilionoideae</taxon>
        <taxon>50 kb inversion clade</taxon>
        <taxon>NPAAA clade</taxon>
        <taxon>Hologalegina</taxon>
        <taxon>IRL clade</taxon>
        <taxon>Trifolieae</taxon>
        <taxon>Trifolium</taxon>
    </lineage>
</organism>
<evidence type="ECO:0000259" key="3">
    <source>
        <dbReference type="Pfam" id="PF05699"/>
    </source>
</evidence>
<dbReference type="AlphaFoldDB" id="A0A2Z6MPY9"/>
<dbReference type="PANTHER" id="PTHR32166:SF121">
    <property type="entry name" value="DUF659 DOMAIN-CONTAINING PROTEIN"/>
    <property type="match status" value="1"/>
</dbReference>
<keyword evidence="5" id="KW-1185">Reference proteome</keyword>
<proteinExistence type="predicted"/>
<reference evidence="5" key="1">
    <citation type="journal article" date="2017" name="Front. Plant Sci.">
        <title>Climate Clever Clovers: New Paradigm to Reduce the Environmental Footprint of Ruminants by Breeding Low Methanogenic Forages Utilizing Haplotype Variation.</title>
        <authorList>
            <person name="Kaur P."/>
            <person name="Appels R."/>
            <person name="Bayer P.E."/>
            <person name="Keeble-Gagnere G."/>
            <person name="Wang J."/>
            <person name="Hirakawa H."/>
            <person name="Shirasawa K."/>
            <person name="Vercoe P."/>
            <person name="Stefanova K."/>
            <person name="Durmic Z."/>
            <person name="Nichols P."/>
            <person name="Revell C."/>
            <person name="Isobe S.N."/>
            <person name="Edwards D."/>
            <person name="Erskine W."/>
        </authorList>
    </citation>
    <scope>NUCLEOTIDE SEQUENCE [LARGE SCALE GENOMIC DNA]</scope>
    <source>
        <strain evidence="5">cv. Daliak</strain>
    </source>
</reference>
<dbReference type="PANTHER" id="PTHR32166">
    <property type="entry name" value="OSJNBA0013A04.12 PROTEIN"/>
    <property type="match status" value="1"/>
</dbReference>
<dbReference type="InterPro" id="IPR008906">
    <property type="entry name" value="HATC_C_dom"/>
</dbReference>
<evidence type="ECO:0008006" key="6">
    <source>
        <dbReference type="Google" id="ProtNLM"/>
    </source>
</evidence>
<evidence type="ECO:0000259" key="2">
    <source>
        <dbReference type="Pfam" id="PF04937"/>
    </source>
</evidence>
<dbReference type="InterPro" id="IPR007021">
    <property type="entry name" value="DUF659"/>
</dbReference>
<gene>
    <name evidence="4" type="ORF">TSUD_22190</name>
</gene>
<dbReference type="OrthoDB" id="1427832at2759"/>
<feature type="domain" description="DUF659" evidence="2">
    <location>
        <begin position="150"/>
        <end position="205"/>
    </location>
</feature>
<dbReference type="Pfam" id="PF04937">
    <property type="entry name" value="DUF659"/>
    <property type="match status" value="1"/>
</dbReference>
<evidence type="ECO:0000256" key="1">
    <source>
        <dbReference type="SAM" id="MobiDB-lite"/>
    </source>
</evidence>
<protein>
    <recommendedName>
        <fullName evidence="6">DUF659 domain-containing protein</fullName>
    </recommendedName>
</protein>
<dbReference type="GO" id="GO:0046983">
    <property type="term" value="F:protein dimerization activity"/>
    <property type="evidence" value="ECO:0007669"/>
    <property type="project" value="InterPro"/>
</dbReference>
<sequence length="511" mass="57815">MSTSGVVAHSSQSAPPTQYVQSTSMEASLVQSYRQKTDPAWDYCTFTQVGNKKTYTLDADTRFRMGESLKETSTMKKRAAEIFHDEHPFGPNVVEVTDDDTSERPHQPVVVSSSSQPPTKRAATSQVVSKSFFAPRTTPGAQPKIKSVLAGISFIRSVNASDIVKDATNLCNLFVELVEFVGSKNVVHLVTDNAANYKVAGRMFLLAFLRKMEGWTEIIRPGPTRFATTFIALKSIHKHQHDLAALVTSKTFVESRYYRDPKARDFVVVVLDSRFWNDVEIIVKIVAPLVCLLRIVDGDDRPSLGYVYDGMFRAKKAIKTIFKNKKSLHKPYTRIIKQRWDKHPRQQLHVAAYAINPTFYYDKENLSQKPEVMAGFLDVLTTQVDGNRTKFLNETNLYRGKVGEFGKQLALDSIKHMCPDMWWNTFGHGVPNVQKWAIKILSQTASSSGCERNWSVFERIHTKKRKDWSIKGELAPTIGLEEGWLNLDSFPQEDVNSYSGADDDGFHHFND</sequence>
<feature type="region of interest" description="Disordered" evidence="1">
    <location>
        <begin position="98"/>
        <end position="121"/>
    </location>
</feature>